<name>A0A6M3JUE1_9ZZZZ</name>
<reference evidence="2" key="1">
    <citation type="submission" date="2020-03" db="EMBL/GenBank/DDBJ databases">
        <title>The deep terrestrial virosphere.</title>
        <authorList>
            <person name="Holmfeldt K."/>
            <person name="Nilsson E."/>
            <person name="Simone D."/>
            <person name="Lopez-Fernandez M."/>
            <person name="Wu X."/>
            <person name="de Brujin I."/>
            <person name="Lundin D."/>
            <person name="Andersson A."/>
            <person name="Bertilsson S."/>
            <person name="Dopson M."/>
        </authorList>
    </citation>
    <scope>NUCLEOTIDE SEQUENCE</scope>
    <source>
        <strain evidence="2">MM415A02620</strain>
        <strain evidence="1">MM415B01601</strain>
    </source>
</reference>
<evidence type="ECO:0000313" key="2">
    <source>
        <dbReference type="EMBL" id="QJA72752.1"/>
    </source>
</evidence>
<proteinExistence type="predicted"/>
<sequence>MSIKIAQYNISVSDTIGVSEFNNTFPQQYKLSVYDGIGATDTPESRTLFYIDSGFDQIAIQEVINLLVTKYNINVSELVSVAEFTNQTVPSDDVYATNISDLFGLSEGVSVHIPTYHLSVSDSIGIEDYNAFVNQYHIGVSDTFGASESVNALAVTPGTWSTITIQGVDVVSGRFVLITGKALIT</sequence>
<gene>
    <name evidence="2" type="ORF">MM415A02620_0008</name>
    <name evidence="1" type="ORF">MM415B01601_0007</name>
</gene>
<dbReference type="EMBL" id="MT141286">
    <property type="protein sequence ID" value="QJA57665.1"/>
    <property type="molecule type" value="Genomic_DNA"/>
</dbReference>
<evidence type="ECO:0000313" key="1">
    <source>
        <dbReference type="EMBL" id="QJA57665.1"/>
    </source>
</evidence>
<dbReference type="EMBL" id="MT141975">
    <property type="protein sequence ID" value="QJA72752.1"/>
    <property type="molecule type" value="Genomic_DNA"/>
</dbReference>
<protein>
    <submittedName>
        <fullName evidence="2">Uncharacterized protein</fullName>
    </submittedName>
</protein>
<organism evidence="2">
    <name type="scientific">viral metagenome</name>
    <dbReference type="NCBI Taxonomy" id="1070528"/>
    <lineage>
        <taxon>unclassified sequences</taxon>
        <taxon>metagenomes</taxon>
        <taxon>organismal metagenomes</taxon>
    </lineage>
</organism>
<dbReference type="AlphaFoldDB" id="A0A6M3JUE1"/>
<accession>A0A6M3JUE1</accession>